<keyword evidence="1" id="KW-0472">Membrane</keyword>
<gene>
    <name evidence="2" type="ORF">WJX81_004027</name>
</gene>
<keyword evidence="3" id="KW-1185">Reference proteome</keyword>
<evidence type="ECO:0000256" key="1">
    <source>
        <dbReference type="SAM" id="Phobius"/>
    </source>
</evidence>
<feature type="transmembrane region" description="Helical" evidence="1">
    <location>
        <begin position="29"/>
        <end position="48"/>
    </location>
</feature>
<keyword evidence="1" id="KW-1133">Transmembrane helix</keyword>
<dbReference type="EMBL" id="JALJOU010000003">
    <property type="protein sequence ID" value="KAK9845347.1"/>
    <property type="molecule type" value="Genomic_DNA"/>
</dbReference>
<reference evidence="2 3" key="1">
    <citation type="journal article" date="2024" name="Nat. Commun.">
        <title>Phylogenomics reveals the evolutionary origins of lichenization in chlorophyte algae.</title>
        <authorList>
            <person name="Puginier C."/>
            <person name="Libourel C."/>
            <person name="Otte J."/>
            <person name="Skaloud P."/>
            <person name="Haon M."/>
            <person name="Grisel S."/>
            <person name="Petersen M."/>
            <person name="Berrin J.G."/>
            <person name="Delaux P.M."/>
            <person name="Dal Grande F."/>
            <person name="Keller J."/>
        </authorList>
    </citation>
    <scope>NUCLEOTIDE SEQUENCE [LARGE SCALE GENOMIC DNA]</scope>
    <source>
        <strain evidence="2 3">SAG 245.80</strain>
    </source>
</reference>
<comment type="caution">
    <text evidence="2">The sequence shown here is derived from an EMBL/GenBank/DDBJ whole genome shotgun (WGS) entry which is preliminary data.</text>
</comment>
<evidence type="ECO:0000313" key="3">
    <source>
        <dbReference type="Proteomes" id="UP001445335"/>
    </source>
</evidence>
<sequence>MDAGVAPAWPDNAAGRQSWLPHRDLGHSWLAGLVIILFLVCTTSIKYVGDGARRAGLDALLNLAATTEGSSFLLSGHSINLVHSTCLWWTGTSAPRTMTAIGFG</sequence>
<evidence type="ECO:0000313" key="2">
    <source>
        <dbReference type="EMBL" id="KAK9845347.1"/>
    </source>
</evidence>
<name>A0AAW1SHR9_9CHLO</name>
<accession>A0AAW1SHR9</accession>
<dbReference type="AlphaFoldDB" id="A0AAW1SHR9"/>
<protein>
    <submittedName>
        <fullName evidence="2">Uncharacterized protein</fullName>
    </submittedName>
</protein>
<organism evidence="2 3">
    <name type="scientific">Elliptochloris bilobata</name>
    <dbReference type="NCBI Taxonomy" id="381761"/>
    <lineage>
        <taxon>Eukaryota</taxon>
        <taxon>Viridiplantae</taxon>
        <taxon>Chlorophyta</taxon>
        <taxon>core chlorophytes</taxon>
        <taxon>Trebouxiophyceae</taxon>
        <taxon>Trebouxiophyceae incertae sedis</taxon>
        <taxon>Elliptochloris clade</taxon>
        <taxon>Elliptochloris</taxon>
    </lineage>
</organism>
<keyword evidence="1" id="KW-0812">Transmembrane</keyword>
<dbReference type="Proteomes" id="UP001445335">
    <property type="component" value="Unassembled WGS sequence"/>
</dbReference>
<proteinExistence type="predicted"/>